<gene>
    <name evidence="1" type="ORF">MRX98_18185</name>
</gene>
<dbReference type="EMBL" id="JALJRB010000027">
    <property type="protein sequence ID" value="MCJ8502511.1"/>
    <property type="molecule type" value="Genomic_DNA"/>
</dbReference>
<sequence>MSRISLLDPTQRGGLQERIAPYRDFRQRVDRFLSTHFGEHCTRNCFTNRLSACCSKDGIVTFWADGVINALSASAAQMEDLFQALQQPHHPQKCTYLGPAGCRWEVRPLMCAMFLCDPVQARVFEGRKDTEAAWEALQQEAKGYRWPDRPVLFDWLETYFMEMGCRSPLMYINHSPGLLRIKRQGLRNTR</sequence>
<protein>
    <submittedName>
        <fullName evidence="1">Uncharacterized protein</fullName>
    </submittedName>
</protein>
<comment type="caution">
    <text evidence="1">The sequence shown here is derived from an EMBL/GenBank/DDBJ whole genome shotgun (WGS) entry which is preliminary data.</text>
</comment>
<dbReference type="RefSeq" id="WP_246913401.1">
    <property type="nucleotide sequence ID" value="NZ_JALJRB010000027.1"/>
</dbReference>
<proteinExistence type="predicted"/>
<dbReference type="Proteomes" id="UP001165427">
    <property type="component" value="Unassembled WGS sequence"/>
</dbReference>
<reference evidence="1" key="1">
    <citation type="submission" date="2022-04" db="EMBL/GenBank/DDBJ databases">
        <title>Desulfatitalea alkaliphila sp. nov., a novel anaerobic sulfate-reducing bacterium isolated from terrestrial mud volcano, Taman Peninsula, Russia.</title>
        <authorList>
            <person name="Khomyakova M.A."/>
            <person name="Merkel A.Y."/>
            <person name="Slobodkin A.I."/>
        </authorList>
    </citation>
    <scope>NUCLEOTIDE SEQUENCE</scope>
    <source>
        <strain evidence="1">M08but</strain>
    </source>
</reference>
<accession>A0AA41R7P8</accession>
<dbReference type="AlphaFoldDB" id="A0AA41R7P8"/>
<keyword evidence="2" id="KW-1185">Reference proteome</keyword>
<name>A0AA41R7P8_9BACT</name>
<organism evidence="1 2">
    <name type="scientific">Desulfatitalea alkaliphila</name>
    <dbReference type="NCBI Taxonomy" id="2929485"/>
    <lineage>
        <taxon>Bacteria</taxon>
        <taxon>Pseudomonadati</taxon>
        <taxon>Thermodesulfobacteriota</taxon>
        <taxon>Desulfobacteria</taxon>
        <taxon>Desulfobacterales</taxon>
        <taxon>Desulfosarcinaceae</taxon>
        <taxon>Desulfatitalea</taxon>
    </lineage>
</organism>
<evidence type="ECO:0000313" key="1">
    <source>
        <dbReference type="EMBL" id="MCJ8502511.1"/>
    </source>
</evidence>
<evidence type="ECO:0000313" key="2">
    <source>
        <dbReference type="Proteomes" id="UP001165427"/>
    </source>
</evidence>